<evidence type="ECO:0000313" key="2">
    <source>
        <dbReference type="Proteomes" id="UP000740926"/>
    </source>
</evidence>
<organism evidence="1 2">
    <name type="scientific">Rhizopus delemar</name>
    <dbReference type="NCBI Taxonomy" id="936053"/>
    <lineage>
        <taxon>Eukaryota</taxon>
        <taxon>Fungi</taxon>
        <taxon>Fungi incertae sedis</taxon>
        <taxon>Mucoromycota</taxon>
        <taxon>Mucoromycotina</taxon>
        <taxon>Mucoromycetes</taxon>
        <taxon>Mucorales</taxon>
        <taxon>Mucorineae</taxon>
        <taxon>Rhizopodaceae</taxon>
        <taxon>Rhizopus</taxon>
    </lineage>
</organism>
<reference evidence="1 2" key="1">
    <citation type="journal article" date="2020" name="Microb. Genom.">
        <title>Genetic diversity of clinical and environmental Mucorales isolates obtained from an investigation of mucormycosis cases among solid organ transplant recipients.</title>
        <authorList>
            <person name="Nguyen M.H."/>
            <person name="Kaul D."/>
            <person name="Muto C."/>
            <person name="Cheng S.J."/>
            <person name="Richter R.A."/>
            <person name="Bruno V.M."/>
            <person name="Liu G."/>
            <person name="Beyhan S."/>
            <person name="Sundermann A.J."/>
            <person name="Mounaud S."/>
            <person name="Pasculle A.W."/>
            <person name="Nierman W.C."/>
            <person name="Driscoll E."/>
            <person name="Cumbie R."/>
            <person name="Clancy C.J."/>
            <person name="Dupont C.L."/>
        </authorList>
    </citation>
    <scope>NUCLEOTIDE SEQUENCE [LARGE SCALE GENOMIC DNA]</scope>
    <source>
        <strain evidence="1 2">GL24</strain>
    </source>
</reference>
<protein>
    <submittedName>
        <fullName evidence="1">Uncharacterized protein</fullName>
    </submittedName>
</protein>
<keyword evidence="2" id="KW-1185">Reference proteome</keyword>
<proteinExistence type="predicted"/>
<dbReference type="AlphaFoldDB" id="A0A9P6Y0W8"/>
<name>A0A9P6Y0W8_9FUNG</name>
<dbReference type="EMBL" id="JAANIU010007706">
    <property type="protein sequence ID" value="KAG1536927.1"/>
    <property type="molecule type" value="Genomic_DNA"/>
</dbReference>
<evidence type="ECO:0000313" key="1">
    <source>
        <dbReference type="EMBL" id="KAG1536927.1"/>
    </source>
</evidence>
<dbReference type="Proteomes" id="UP000740926">
    <property type="component" value="Unassembled WGS sequence"/>
</dbReference>
<gene>
    <name evidence="1" type="ORF">G6F50_014958</name>
</gene>
<sequence length="148" mass="15657">MLFGGNGGGGDVAAIVRSGMHGEAAPAGADLHHAIARAEPQLLADAVQLAPRGQFERFAFIGEQRRGVHQVRRQEQGEEVVAEIVVRGDVAAAAFTAVAAQAVPAAQQPTADAGRAVFHAVEKIAVASHLRRRCLARRPSCRTPGRRW</sequence>
<accession>A0A9P6Y0W8</accession>
<comment type="caution">
    <text evidence="1">The sequence shown here is derived from an EMBL/GenBank/DDBJ whole genome shotgun (WGS) entry which is preliminary data.</text>
</comment>